<proteinExistence type="predicted"/>
<dbReference type="PRINTS" id="PR00702">
    <property type="entry name" value="ACRIFLAVINRP"/>
</dbReference>
<feature type="transmembrane region" description="Helical" evidence="1">
    <location>
        <begin position="908"/>
        <end position="931"/>
    </location>
</feature>
<dbReference type="Gene3D" id="3.30.70.1440">
    <property type="entry name" value="Multidrug efflux transporter AcrB pore domain"/>
    <property type="match status" value="1"/>
</dbReference>
<feature type="transmembrane region" description="Helical" evidence="1">
    <location>
        <begin position="952"/>
        <end position="973"/>
    </location>
</feature>
<feature type="transmembrane region" description="Helical" evidence="1">
    <location>
        <begin position="882"/>
        <end position="902"/>
    </location>
</feature>
<keyword evidence="1" id="KW-0812">Transmembrane</keyword>
<feature type="transmembrane region" description="Helical" evidence="1">
    <location>
        <begin position="857"/>
        <end position="875"/>
    </location>
</feature>
<feature type="transmembrane region" description="Helical" evidence="1">
    <location>
        <begin position="355"/>
        <end position="374"/>
    </location>
</feature>
<feature type="transmembrane region" description="Helical" evidence="1">
    <location>
        <begin position="328"/>
        <end position="348"/>
    </location>
</feature>
<accession>I1X597</accession>
<dbReference type="SUPFAM" id="SSF82693">
    <property type="entry name" value="Multidrug efflux transporter AcrB pore domain, PN1, PN2, PC1 and PC2 subdomains"/>
    <property type="match status" value="2"/>
</dbReference>
<dbReference type="Gene3D" id="1.20.1640.10">
    <property type="entry name" value="Multidrug efflux transporter AcrB transmembrane domain"/>
    <property type="match status" value="2"/>
</dbReference>
<sequence>MNGLIAWWARNSVAANLVMIGIFVAGAIGFSQMEREMDPQVRFPGLQIEVSWPGAAPQEVEEQIVARIEESVRDLDAIEWVRSTSSEGYGGVYILAEQQVDFTQFMNDVKIRLDSISSFPRDIEPPQVQQWVNRNEFMRIAVHGDIGERELKRLAETLRREAAQLTAVTVVELFGTRQEEVSIEVSEDALRRYNMSFSEVADAIRNTSINQSAGQVRTEVGTYQLKVRSQADTETEFNNIIVRETADGGILRVGDVATVVDGFEDNPILATLNGEPAVLLQIMSTEVMDIVTASESVREWIEKRRESLPQGVSLTLWTDQAVDFKGRMTTIGSAAFQGLALVMIILLLTLRPIVAFWVAVGIATAYAGAFVLLGPVGVSLNMLSTFAFLLVLGIVVDDAIVVGEGIHSEANRIGGGVNAAISGAQLVAKPVVFGVITTIMAFLPWLFVSGSTSEFTRHITWVVILALGFSLVESLLILPSHLSTMKPRENMRRFGRFQKRIANSILNFAQNRYRKIAGWSMDHRYLTTSIFLGALVIGFGLFGTGWVKKSFMPDIESDEIIVNVVMPEGAPYSRALEILEQLQEAELALVEEVNQRTDGEGVLIENWYTRSRRDSVLAIVKLAPPEVRDMTAKEASIRLRELMGDVPDAREVSVQYTQGNNDPDFELSIRHPDLDVLRAATADVENQLRTYESIYDVRNNLEGASEEIRLTMKPGTAKLGLTLADVNQQVRQAYFGEEVQRVPRNGQDVKVKVRYPLESRESIESLKNFRVRTNDGRELPLLAVADLEYAPGISRIQRWNGNRAARISADLKEQVRDDIMKDLDENFFPAWEERYPGIIRGAVGQAEGEQRFIKEVMGLYLIAFFAMYTMLAVAFRSYWQPVLILLAMPYAFVGAIVGHAVLGMTMAIFSYFGIAAAAGVVVNDNLVLMDYCNRLRDQGLSARDAIIEAGVVRFRPILLTSVTTIVGLTPMMLERSIQAAFLQPIVVALAFGVFCAFFVTLLMVPALYGIGLDIGGFFARGKDKIRRKLSRGPQTKAETTT</sequence>
<feature type="transmembrane region" description="Helical" evidence="1">
    <location>
        <begin position="386"/>
        <end position="406"/>
    </location>
</feature>
<feature type="transmembrane region" description="Helical" evidence="1">
    <location>
        <begin position="426"/>
        <end position="447"/>
    </location>
</feature>
<dbReference type="AlphaFoldDB" id="I1X597"/>
<dbReference type="Pfam" id="PF00873">
    <property type="entry name" value="ACR_tran"/>
    <property type="match status" value="1"/>
</dbReference>
<dbReference type="SUPFAM" id="SSF82866">
    <property type="entry name" value="Multidrug efflux transporter AcrB transmembrane domain"/>
    <property type="match status" value="2"/>
</dbReference>
<dbReference type="GO" id="GO:0005886">
    <property type="term" value="C:plasma membrane"/>
    <property type="evidence" value="ECO:0007669"/>
    <property type="project" value="TreeGrafter"/>
</dbReference>
<dbReference type="PANTHER" id="PTHR32063">
    <property type="match status" value="1"/>
</dbReference>
<dbReference type="Gene3D" id="3.30.70.1320">
    <property type="entry name" value="Multidrug efflux transporter AcrB pore domain like"/>
    <property type="match status" value="1"/>
</dbReference>
<dbReference type="Gene3D" id="3.30.70.1430">
    <property type="entry name" value="Multidrug efflux transporter AcrB pore domain"/>
    <property type="match status" value="2"/>
</dbReference>
<reference evidence="2" key="1">
    <citation type="journal article" date="2012" name="ISME J.">
        <title>Roseobacter clade bacteria are abundant in coastal sediments and encode a novel combination of sulfur oxidation genes.</title>
        <authorList>
            <person name="Lenk S."/>
            <person name="Moraru C."/>
            <person name="Hahnke S."/>
            <person name="Arnds J."/>
            <person name="Richter M."/>
            <person name="Kube M."/>
            <person name="Reinhardt R."/>
            <person name="Brinkhoff T."/>
            <person name="Harder J."/>
            <person name="Amann R."/>
            <person name="Mussmann M."/>
        </authorList>
    </citation>
    <scope>NUCLEOTIDE SEQUENCE</scope>
</reference>
<dbReference type="SUPFAM" id="SSF82714">
    <property type="entry name" value="Multidrug efflux transporter AcrB TolC docking domain, DN and DC subdomains"/>
    <property type="match status" value="2"/>
</dbReference>
<feature type="transmembrane region" description="Helical" evidence="1">
    <location>
        <begin position="985"/>
        <end position="1018"/>
    </location>
</feature>
<dbReference type="PANTHER" id="PTHR32063:SF33">
    <property type="entry name" value="RND SUPERFAMILY EFFLUX PUMP PERMEASE COMPONENT"/>
    <property type="match status" value="1"/>
</dbReference>
<keyword evidence="1" id="KW-0472">Membrane</keyword>
<keyword evidence="1" id="KW-1133">Transmembrane helix</keyword>
<feature type="transmembrane region" description="Helical" evidence="1">
    <location>
        <begin position="459"/>
        <end position="478"/>
    </location>
</feature>
<dbReference type="Gene3D" id="3.30.2090.10">
    <property type="entry name" value="Multidrug efflux transporter AcrB TolC docking domain, DN and DC subdomains"/>
    <property type="match status" value="2"/>
</dbReference>
<feature type="transmembrane region" description="Helical" evidence="1">
    <location>
        <begin position="525"/>
        <end position="547"/>
    </location>
</feature>
<dbReference type="InterPro" id="IPR027463">
    <property type="entry name" value="AcrB_DN_DC_subdom"/>
</dbReference>
<protein>
    <submittedName>
        <fullName evidence="2">Cation/multidrug efflux pump</fullName>
    </submittedName>
</protein>
<feature type="transmembrane region" description="Helical" evidence="1">
    <location>
        <begin position="12"/>
        <end position="30"/>
    </location>
</feature>
<dbReference type="GO" id="GO:0042910">
    <property type="term" value="F:xenobiotic transmembrane transporter activity"/>
    <property type="evidence" value="ECO:0007669"/>
    <property type="project" value="TreeGrafter"/>
</dbReference>
<evidence type="ECO:0000256" key="1">
    <source>
        <dbReference type="SAM" id="Phobius"/>
    </source>
</evidence>
<evidence type="ECO:0000313" key="2">
    <source>
        <dbReference type="EMBL" id="AFI78672.1"/>
    </source>
</evidence>
<gene>
    <name evidence="2" type="ORF">ws085G8_0002</name>
</gene>
<name>I1X597_9BACT</name>
<organism evidence="2">
    <name type="scientific">uncultured bacterium ws085G8</name>
    <dbReference type="NCBI Taxonomy" id="1131825"/>
    <lineage>
        <taxon>Bacteria</taxon>
        <taxon>environmental samples</taxon>
    </lineage>
</organism>
<dbReference type="EMBL" id="JQ256788">
    <property type="protein sequence ID" value="AFI78672.1"/>
    <property type="molecule type" value="Genomic_DNA"/>
</dbReference>
<dbReference type="InterPro" id="IPR001036">
    <property type="entry name" value="Acrflvin-R"/>
</dbReference>